<comment type="caution">
    <text evidence="4">The sequence shown here is derived from an EMBL/GenBank/DDBJ whole genome shotgun (WGS) entry which is preliminary data.</text>
</comment>
<feature type="region of interest" description="Disordered" evidence="1">
    <location>
        <begin position="1"/>
        <end position="25"/>
    </location>
</feature>
<evidence type="ECO:0000256" key="2">
    <source>
        <dbReference type="SAM" id="Phobius"/>
    </source>
</evidence>
<dbReference type="AlphaFoldDB" id="A0A2V5LBE1"/>
<protein>
    <submittedName>
        <fullName evidence="4">GDSL family lipase</fullName>
    </submittedName>
</protein>
<keyword evidence="5" id="KW-1185">Reference proteome</keyword>
<proteinExistence type="predicted"/>
<reference evidence="4 5" key="1">
    <citation type="submission" date="2018-05" db="EMBL/GenBank/DDBJ databases">
        <title>Genetic diversity of glacier-inhabiting Cryobacterium bacteria in China and description of Cryobacterium mengkeensis sp. nov. and Arthrobacter glacialis sp. nov.</title>
        <authorList>
            <person name="Liu Q."/>
            <person name="Xin Y.-H."/>
        </authorList>
    </citation>
    <scope>NUCLEOTIDE SEQUENCE [LARGE SCALE GENOMIC DNA]</scope>
    <source>
        <strain evidence="4 5">LI2</strain>
    </source>
</reference>
<name>A0A2V5LBE1_9MICC</name>
<dbReference type="Proteomes" id="UP000247832">
    <property type="component" value="Unassembled WGS sequence"/>
</dbReference>
<organism evidence="4 5">
    <name type="scientific">Arthrobacter livingstonensis</name>
    <dbReference type="NCBI Taxonomy" id="670078"/>
    <lineage>
        <taxon>Bacteria</taxon>
        <taxon>Bacillati</taxon>
        <taxon>Actinomycetota</taxon>
        <taxon>Actinomycetes</taxon>
        <taxon>Micrococcales</taxon>
        <taxon>Micrococcaceae</taxon>
        <taxon>Arthrobacter</taxon>
    </lineage>
</organism>
<keyword evidence="2" id="KW-0812">Transmembrane</keyword>
<keyword evidence="2" id="KW-1133">Transmembrane helix</keyword>
<dbReference type="InterPro" id="IPR051532">
    <property type="entry name" value="Ester_Hydrolysis_Enzymes"/>
</dbReference>
<dbReference type="InterPro" id="IPR036514">
    <property type="entry name" value="SGNH_hydro_sf"/>
</dbReference>
<dbReference type="Gene3D" id="3.40.50.1110">
    <property type="entry name" value="SGNH hydrolase"/>
    <property type="match status" value="1"/>
</dbReference>
<dbReference type="SUPFAM" id="SSF52266">
    <property type="entry name" value="SGNH hydrolase"/>
    <property type="match status" value="1"/>
</dbReference>
<gene>
    <name evidence="4" type="ORF">CVV68_11845</name>
</gene>
<evidence type="ECO:0000313" key="5">
    <source>
        <dbReference type="Proteomes" id="UP000247832"/>
    </source>
</evidence>
<keyword evidence="2" id="KW-0472">Membrane</keyword>
<sequence>MEIGRSAPPRPRPVGNLGKGGTARGLDPRAYGARLLQRVGAVAAIAGGAAAGVGILTALEGLWAYERLAPRDSVGSHPATGFFGGQDGEEPLSLVLLGDSLAVGYGAAVPEGSVGYMLADGLAATTGRPVTLDNVAFIGATSEDLRLQLAALDARGLRPQVAVIIVGGNDVLHLSNISRSLAALAATVRELRRRGSHVVVASCPDMGTVSVFLQPLRFSAHWLSRMLATGQTIVVLRNGGRTVSLADLLGPIFRRERKLMFSTDHLHPSAHGYAEAARVMLPSVVAAAGYSTGGLTGVPHRVYQKGRRRPLAWFAFRASRQSGTEVSLVPTRTGHDVAVRRLLPGHRRVTPGRRQAR</sequence>
<dbReference type="OrthoDB" id="9804395at2"/>
<evidence type="ECO:0000256" key="1">
    <source>
        <dbReference type="SAM" id="MobiDB-lite"/>
    </source>
</evidence>
<dbReference type="PANTHER" id="PTHR30383:SF5">
    <property type="entry name" value="SGNH HYDROLASE-TYPE ESTERASE DOMAIN-CONTAINING PROTEIN"/>
    <property type="match status" value="1"/>
</dbReference>
<dbReference type="Pfam" id="PF13472">
    <property type="entry name" value="Lipase_GDSL_2"/>
    <property type="match status" value="1"/>
</dbReference>
<evidence type="ECO:0000313" key="4">
    <source>
        <dbReference type="EMBL" id="PYI67093.1"/>
    </source>
</evidence>
<dbReference type="CDD" id="cd01836">
    <property type="entry name" value="FeeA_FeeB_like"/>
    <property type="match status" value="1"/>
</dbReference>
<dbReference type="PANTHER" id="PTHR30383">
    <property type="entry name" value="THIOESTERASE 1/PROTEASE 1/LYSOPHOSPHOLIPASE L1"/>
    <property type="match status" value="1"/>
</dbReference>
<feature type="transmembrane region" description="Helical" evidence="2">
    <location>
        <begin position="39"/>
        <end position="65"/>
    </location>
</feature>
<accession>A0A2V5LBE1</accession>
<dbReference type="EMBL" id="QJVD01000011">
    <property type="protein sequence ID" value="PYI67093.1"/>
    <property type="molecule type" value="Genomic_DNA"/>
</dbReference>
<dbReference type="InterPro" id="IPR013830">
    <property type="entry name" value="SGNH_hydro"/>
</dbReference>
<dbReference type="GO" id="GO:0004622">
    <property type="term" value="F:phosphatidylcholine lysophospholipase activity"/>
    <property type="evidence" value="ECO:0007669"/>
    <property type="project" value="TreeGrafter"/>
</dbReference>
<evidence type="ECO:0000259" key="3">
    <source>
        <dbReference type="Pfam" id="PF13472"/>
    </source>
</evidence>
<feature type="domain" description="SGNH hydrolase-type esterase" evidence="3">
    <location>
        <begin position="96"/>
        <end position="274"/>
    </location>
</feature>